<feature type="region of interest" description="Disordered" evidence="1">
    <location>
        <begin position="996"/>
        <end position="1033"/>
    </location>
</feature>
<feature type="region of interest" description="Disordered" evidence="1">
    <location>
        <begin position="530"/>
        <end position="555"/>
    </location>
</feature>
<feature type="region of interest" description="Disordered" evidence="1">
    <location>
        <begin position="423"/>
        <end position="445"/>
    </location>
</feature>
<evidence type="ECO:0000313" key="3">
    <source>
        <dbReference type="EMBL" id="PAV18279.1"/>
    </source>
</evidence>
<feature type="region of interest" description="Disordered" evidence="1">
    <location>
        <begin position="945"/>
        <end position="964"/>
    </location>
</feature>
<organism evidence="3 4">
    <name type="scientific">Pyrrhoderma noxium</name>
    <dbReference type="NCBI Taxonomy" id="2282107"/>
    <lineage>
        <taxon>Eukaryota</taxon>
        <taxon>Fungi</taxon>
        <taxon>Dikarya</taxon>
        <taxon>Basidiomycota</taxon>
        <taxon>Agaricomycotina</taxon>
        <taxon>Agaricomycetes</taxon>
        <taxon>Hymenochaetales</taxon>
        <taxon>Hymenochaetaceae</taxon>
        <taxon>Pyrrhoderma</taxon>
    </lineage>
</organism>
<feature type="compositionally biased region" description="Polar residues" evidence="1">
    <location>
        <begin position="247"/>
        <end position="257"/>
    </location>
</feature>
<reference evidence="3 4" key="1">
    <citation type="journal article" date="2017" name="Mol. Ecol.">
        <title>Comparative and population genomic landscape of Phellinus noxius: A hypervariable fungus causing root rot in trees.</title>
        <authorList>
            <person name="Chung C.L."/>
            <person name="Lee T.J."/>
            <person name="Akiba M."/>
            <person name="Lee H.H."/>
            <person name="Kuo T.H."/>
            <person name="Liu D."/>
            <person name="Ke H.M."/>
            <person name="Yokoi T."/>
            <person name="Roa M.B."/>
            <person name="Lu M.J."/>
            <person name="Chang Y.Y."/>
            <person name="Ann P.J."/>
            <person name="Tsai J.N."/>
            <person name="Chen C.Y."/>
            <person name="Tzean S.S."/>
            <person name="Ota Y."/>
            <person name="Hattori T."/>
            <person name="Sahashi N."/>
            <person name="Liou R.F."/>
            <person name="Kikuchi T."/>
            <person name="Tsai I.J."/>
        </authorList>
    </citation>
    <scope>NUCLEOTIDE SEQUENCE [LARGE SCALE GENOMIC DNA]</scope>
    <source>
        <strain evidence="3 4">FFPRI411160</strain>
    </source>
</reference>
<keyword evidence="2" id="KW-0812">Transmembrane</keyword>
<sequence>MGRGLTSRSKLKVFGIGLIDYDYIMPSSSLFLDTPAGVFKKRERKGGIKYDISPRVNNGVRVSSRFTSPKSNGTPFYWAFLTSLSILIIILIGRIYFILRSVFHFTKILIGFLKAAIPRLLVESSTANTRGTYGTNPTTPPALCLDDRPTGDGNSKKKFPGIDSIPRRRKLVRNAGTDASHTVSRSLARTTIKRKSFVCSQKHTKLHLDVGPGSSEMTPGFSSFELQPPSFVMSSFPTSALLTSSPHLPISSNTESGPPNRALLPASTSPTSSGNKSTLSNNSTSIPSPQVLSASCLATFPRSISDSLAEEIVKGVKKNGILAEDIVLPNVSTPSSLSNPLPLTCTDSTSSQVAPSLPSEFKPISLVMSPTSALVTSISSSSLPILSNTESRLPNRIPDPFNTPTISSCIHFNPLYNWTSISQGSSTPSIPESPSSLPPTNKTSEKLGHEVENENAIPLSVPMPQISLPVLPILSTPFPSKHISSTISALTDPPTSICSSYPVSTSLTASVPIPLSISTPVSPTTPIDIPIYPNQPVSPHSSASSHASSSPLLSTPPSYPTNLDCTLSPSVASIISIFASLSLSPAVSTPPTPLPDHLSLSDPLHTIISLPPSISQDKAVPLYPRTSISTEATPPAIPIQGLSTLLASDTSPTSLLNPPVTFDLIPDPGRNEIEYTPTPTTSAISSTSNPPVGVLSSSPSIPLPLVTSLNPLPNSTVTFESITNLDHNEMHPSPAFNLVSPFERLMQIGYQEIGFEQSYQIVPSQSRVTFDDQCHSSIKSSSTSSSSTKSGTTLVGSPALSLMDCTTDDDTDVEMSSPSIASGFKIRDNLQSWKSTSSHMFVGDFVPSDCIMTTENLVLNYTGYLEESMDIDQIGDTKLAAGGLDTEDCMPMDVDDDTTDQLRVQLNGLSLDEEYNTFSSFTELKYFAEPSNFQYHPKQYIGSVRSKKASGEKSSKVHGRKSFHQSSSLSTSRFFENLGTIRKDLDKYPRKRFDHIHFPSHSAPKHRENNSLRGPSSDYRRHAPSLPGNRWNMTQRYRDEPLDRRRTDYMTFDSTHSPRLLWLLQYTA</sequence>
<keyword evidence="2" id="KW-0472">Membrane</keyword>
<dbReference type="AlphaFoldDB" id="A0A286UFH5"/>
<evidence type="ECO:0000313" key="4">
    <source>
        <dbReference type="Proteomes" id="UP000217199"/>
    </source>
</evidence>
<keyword evidence="4" id="KW-1185">Reference proteome</keyword>
<dbReference type="EMBL" id="NBII01000006">
    <property type="protein sequence ID" value="PAV18279.1"/>
    <property type="molecule type" value="Genomic_DNA"/>
</dbReference>
<dbReference type="Proteomes" id="UP000217199">
    <property type="component" value="Unassembled WGS sequence"/>
</dbReference>
<evidence type="ECO:0000256" key="1">
    <source>
        <dbReference type="SAM" id="MobiDB-lite"/>
    </source>
</evidence>
<feature type="region of interest" description="Disordered" evidence="1">
    <location>
        <begin position="131"/>
        <end position="160"/>
    </location>
</feature>
<name>A0A286UFH5_9AGAM</name>
<feature type="region of interest" description="Disordered" evidence="1">
    <location>
        <begin position="247"/>
        <end position="286"/>
    </location>
</feature>
<evidence type="ECO:0000256" key="2">
    <source>
        <dbReference type="SAM" id="Phobius"/>
    </source>
</evidence>
<feature type="transmembrane region" description="Helical" evidence="2">
    <location>
        <begin position="76"/>
        <end position="99"/>
    </location>
</feature>
<feature type="compositionally biased region" description="Polar residues" evidence="1">
    <location>
        <begin position="266"/>
        <end position="286"/>
    </location>
</feature>
<feature type="compositionally biased region" description="Low complexity" evidence="1">
    <location>
        <begin position="538"/>
        <end position="555"/>
    </location>
</feature>
<comment type="caution">
    <text evidence="3">The sequence shown here is derived from an EMBL/GenBank/DDBJ whole genome shotgun (WGS) entry which is preliminary data.</text>
</comment>
<dbReference type="InParanoid" id="A0A286UFH5"/>
<keyword evidence="2" id="KW-1133">Transmembrane helix</keyword>
<protein>
    <submittedName>
        <fullName evidence="3">Uncharacterized protein</fullName>
    </submittedName>
</protein>
<accession>A0A286UFH5</accession>
<gene>
    <name evidence="3" type="ORF">PNOK_0676500</name>
</gene>
<proteinExistence type="predicted"/>
<feature type="compositionally biased region" description="Low complexity" evidence="1">
    <location>
        <begin position="425"/>
        <end position="439"/>
    </location>
</feature>